<dbReference type="Pfam" id="PF25989">
    <property type="entry name" value="YknX_C"/>
    <property type="match status" value="1"/>
</dbReference>
<comment type="caution">
    <text evidence="6">The sequence shown here is derived from an EMBL/GenBank/DDBJ whole genome shotgun (WGS) entry which is preliminary data.</text>
</comment>
<evidence type="ECO:0000259" key="4">
    <source>
        <dbReference type="Pfam" id="PF25973"/>
    </source>
</evidence>
<dbReference type="Pfam" id="PF25973">
    <property type="entry name" value="BSH_CzcB"/>
    <property type="match status" value="1"/>
</dbReference>
<dbReference type="Gene3D" id="2.40.50.100">
    <property type="match status" value="1"/>
</dbReference>
<dbReference type="RefSeq" id="WP_014773263.1">
    <property type="nucleotide sequence ID" value="NZ_FXUA01000002.1"/>
</dbReference>
<proteinExistence type="inferred from homology"/>
<sequence>MNMKVNKLHIALWFSVILAGCSSGENTSSESAKHISLNVKTEEVIQFKGSHTVGYSGVVVPKKNTPLSFSVPGTVSKIAVEEGQQVNKGQLLAQLNPSTMENTYQMAFQKLQQAQDAYNRLMPMHENGTLSEIKWVEVETGLSQAKSATAIAKKGLDDTKLYAFTAGVIGKKSIQEGENVFPNITVFELFDISKVYVKIPVPEDEISSFKKGDQAIITVGAISKTITGIVREIGVSADIFSHSYPVRLEVDNSDLAIKPGMVCTVNFATQNKATGVLISNKAMQQDLQGTQFVYVIENNTAQKRAVKTIALIDQKILVSGNLKEGDKIIVAGQDKLRQGSQVNIIK</sequence>
<feature type="domain" description="CzcB-like barrel-sandwich hybrid" evidence="4">
    <location>
        <begin position="70"/>
        <end position="189"/>
    </location>
</feature>
<dbReference type="PANTHER" id="PTHR30469:SF20">
    <property type="entry name" value="EFFLUX RND TRANSPORTER PERIPLASMIC ADAPTOR SUBUNIT"/>
    <property type="match status" value="1"/>
</dbReference>
<reference evidence="6 7" key="1">
    <citation type="submission" date="2017-05" db="EMBL/GenBank/DDBJ databases">
        <authorList>
            <person name="Varghese N."/>
            <person name="Submissions S."/>
        </authorList>
    </citation>
    <scope>NUCLEOTIDE SEQUENCE [LARGE SCALE GENOMIC DNA]</scope>
    <source>
        <strain evidence="6 7">DSM 15360</strain>
    </source>
</reference>
<dbReference type="InterPro" id="IPR006143">
    <property type="entry name" value="RND_pump_MFP"/>
</dbReference>
<dbReference type="InterPro" id="IPR058637">
    <property type="entry name" value="YknX-like_C"/>
</dbReference>
<dbReference type="PANTHER" id="PTHR30469">
    <property type="entry name" value="MULTIDRUG RESISTANCE PROTEIN MDTA"/>
    <property type="match status" value="1"/>
</dbReference>
<feature type="signal peptide" evidence="2">
    <location>
        <begin position="1"/>
        <end position="19"/>
    </location>
</feature>
<name>A0ABY1NRV8_9BACT</name>
<dbReference type="SUPFAM" id="SSF111369">
    <property type="entry name" value="HlyD-like secretion proteins"/>
    <property type="match status" value="1"/>
</dbReference>
<dbReference type="Proteomes" id="UP001157915">
    <property type="component" value="Unassembled WGS sequence"/>
</dbReference>
<keyword evidence="7" id="KW-1185">Reference proteome</keyword>
<evidence type="ECO:0000256" key="2">
    <source>
        <dbReference type="SAM" id="SignalP"/>
    </source>
</evidence>
<dbReference type="Gene3D" id="2.40.420.20">
    <property type="match status" value="1"/>
</dbReference>
<accession>A0ABY1NRV8</accession>
<organism evidence="6 7">
    <name type="scientific">Algoriphagus winogradskyi</name>
    <dbReference type="NCBI Taxonomy" id="237017"/>
    <lineage>
        <taxon>Bacteria</taxon>
        <taxon>Pseudomonadati</taxon>
        <taxon>Bacteroidota</taxon>
        <taxon>Cytophagia</taxon>
        <taxon>Cytophagales</taxon>
        <taxon>Cyclobacteriaceae</taxon>
        <taxon>Algoriphagus</taxon>
    </lineage>
</organism>
<dbReference type="PROSITE" id="PS51257">
    <property type="entry name" value="PROKAR_LIPOPROTEIN"/>
    <property type="match status" value="1"/>
</dbReference>
<evidence type="ECO:0000313" key="7">
    <source>
        <dbReference type="Proteomes" id="UP001157915"/>
    </source>
</evidence>
<dbReference type="Pfam" id="PF25954">
    <property type="entry name" value="Beta-barrel_RND_2"/>
    <property type="match status" value="1"/>
</dbReference>
<dbReference type="NCBIfam" id="TIGR01730">
    <property type="entry name" value="RND_mfp"/>
    <property type="match status" value="1"/>
</dbReference>
<dbReference type="EMBL" id="FXUA01000002">
    <property type="protein sequence ID" value="SMP16568.1"/>
    <property type="molecule type" value="Genomic_DNA"/>
</dbReference>
<protein>
    <submittedName>
        <fullName evidence="6">RND family efflux transporter, MFP subunit</fullName>
    </submittedName>
</protein>
<feature type="chain" id="PRO_5045148998" evidence="2">
    <location>
        <begin position="20"/>
        <end position="346"/>
    </location>
</feature>
<evidence type="ECO:0000259" key="5">
    <source>
        <dbReference type="Pfam" id="PF25989"/>
    </source>
</evidence>
<dbReference type="Gene3D" id="2.40.30.170">
    <property type="match status" value="1"/>
</dbReference>
<feature type="domain" description="YknX-like C-terminal permuted SH3-like" evidence="5">
    <location>
        <begin position="288"/>
        <end position="343"/>
    </location>
</feature>
<comment type="similarity">
    <text evidence="1">Belongs to the membrane fusion protein (MFP) (TC 8.A.1) family.</text>
</comment>
<keyword evidence="2" id="KW-0732">Signal</keyword>
<feature type="domain" description="CusB-like beta-barrel" evidence="3">
    <location>
        <begin position="195"/>
        <end position="270"/>
    </location>
</feature>
<gene>
    <name evidence="6" type="ORF">SAMN06265367_102635</name>
</gene>
<evidence type="ECO:0000259" key="3">
    <source>
        <dbReference type="Pfam" id="PF25954"/>
    </source>
</evidence>
<dbReference type="InterPro" id="IPR058792">
    <property type="entry name" value="Beta-barrel_RND_2"/>
</dbReference>
<evidence type="ECO:0000256" key="1">
    <source>
        <dbReference type="ARBA" id="ARBA00009477"/>
    </source>
</evidence>
<dbReference type="InterPro" id="IPR058647">
    <property type="entry name" value="BSH_CzcB-like"/>
</dbReference>
<evidence type="ECO:0000313" key="6">
    <source>
        <dbReference type="EMBL" id="SMP16568.1"/>
    </source>
</evidence>